<organism evidence="1 2">
    <name type="scientific">Heliorestis convoluta</name>
    <dbReference type="NCBI Taxonomy" id="356322"/>
    <lineage>
        <taxon>Bacteria</taxon>
        <taxon>Bacillati</taxon>
        <taxon>Bacillota</taxon>
        <taxon>Clostridia</taxon>
        <taxon>Eubacteriales</taxon>
        <taxon>Heliobacteriaceae</taxon>
        <taxon>Heliorestis</taxon>
    </lineage>
</organism>
<keyword evidence="1" id="KW-0547">Nucleotide-binding</keyword>
<dbReference type="RefSeq" id="WP_153725528.1">
    <property type="nucleotide sequence ID" value="NZ_CP045875.1"/>
</dbReference>
<dbReference type="OrthoDB" id="9796171at2"/>
<dbReference type="KEGG" id="hcv:FTV88_2214"/>
<evidence type="ECO:0000313" key="1">
    <source>
        <dbReference type="EMBL" id="QGG48312.1"/>
    </source>
</evidence>
<dbReference type="AlphaFoldDB" id="A0A5Q2N4S4"/>
<dbReference type="Gene3D" id="3.40.50.300">
    <property type="entry name" value="P-loop containing nucleotide triphosphate hydrolases"/>
    <property type="match status" value="1"/>
</dbReference>
<dbReference type="PROSITE" id="PS00675">
    <property type="entry name" value="SIGMA54_INTERACT_1"/>
    <property type="match status" value="1"/>
</dbReference>
<accession>A0A5Q2N4S4</accession>
<reference evidence="2" key="1">
    <citation type="submission" date="2019-11" db="EMBL/GenBank/DDBJ databases">
        <title>Genome sequence of Heliorestis convoluta strain HH, an alkaliphilic and minimalistic phototrophic bacterium from a soda lake in Egypt.</title>
        <authorList>
            <person name="Dewey E.D."/>
            <person name="Stokes L.M."/>
            <person name="Burchell B.M."/>
            <person name="Shaffer K.N."/>
            <person name="Huntington A.M."/>
            <person name="Baker J.M."/>
            <person name="Nadendla S."/>
            <person name="Giglio M.G."/>
            <person name="Touchman J.W."/>
            <person name="Blankenship R.E."/>
            <person name="Madigan M.T."/>
            <person name="Sattley W.M."/>
        </authorList>
    </citation>
    <scope>NUCLEOTIDE SEQUENCE [LARGE SCALE GENOMIC DNA]</scope>
    <source>
        <strain evidence="2">HH</strain>
    </source>
</reference>
<proteinExistence type="predicted"/>
<dbReference type="SUPFAM" id="SSF53795">
    <property type="entry name" value="PEP carboxykinase-like"/>
    <property type="match status" value="1"/>
</dbReference>
<keyword evidence="2" id="KW-1185">Reference proteome</keyword>
<sequence>MVSTKYEISKQFTMESPITPRTLAISEAFGISLDDDQTFTVYDNIAITITPGDIVYITGDSGSGKSILLHELKQRIPNGISNSDFIINSDQPIIEAVGKDLDEAMYFLSLVGLNDAFIFLRKYSELSDGQ</sequence>
<gene>
    <name evidence="1" type="ORF">FTV88_2214</name>
</gene>
<dbReference type="EMBL" id="CP045875">
    <property type="protein sequence ID" value="QGG48312.1"/>
    <property type="molecule type" value="Genomic_DNA"/>
</dbReference>
<dbReference type="GO" id="GO:0005524">
    <property type="term" value="F:ATP binding"/>
    <property type="evidence" value="ECO:0007669"/>
    <property type="project" value="UniProtKB-KW"/>
</dbReference>
<keyword evidence="1" id="KW-0067">ATP-binding</keyword>
<protein>
    <submittedName>
        <fullName evidence="1">ABC transporter, ATP-binding domain protein</fullName>
    </submittedName>
</protein>
<dbReference type="Proteomes" id="UP000366051">
    <property type="component" value="Chromosome"/>
</dbReference>
<dbReference type="InterPro" id="IPR025662">
    <property type="entry name" value="Sigma_54_int_dom_ATP-bd_1"/>
</dbReference>
<name>A0A5Q2N4S4_9FIRM</name>
<evidence type="ECO:0000313" key="2">
    <source>
        <dbReference type="Proteomes" id="UP000366051"/>
    </source>
</evidence>
<dbReference type="InterPro" id="IPR027417">
    <property type="entry name" value="P-loop_NTPase"/>
</dbReference>